<name>A0ACA9Q0C4_9GLOM</name>
<keyword evidence="2" id="KW-1185">Reference proteome</keyword>
<sequence length="303" mass="35170">EIRVDYITNNNRWLPAAPNSPISLILRPDMNSIAISIGEHEVHLNFRDIRNAKLTSYGDGEIKINLNRNYEKRYYKANHKDGRLIPLIDNPFNDIFDDAMILMFNLTKGVTSALRKDFVECLCDQLHKEKLRQNKQNKNRHRFRSPKNFYRGENFTSRMDSKLKKMPDQSLKKHATINDDKKQVFNEKSADNNVTNGLPNNASNDTPIQKQSEKVDERHGKSKFSVIARYGPQSIKIECQQNTTLDTVLLIAELLFSLISIENLQYKNIEGNIIDINCEENWKAAKWEMNKENSDKIEVDIQS</sequence>
<evidence type="ECO:0000313" key="1">
    <source>
        <dbReference type="EMBL" id="CAG8731369.1"/>
    </source>
</evidence>
<protein>
    <submittedName>
        <fullName evidence="1">5555_t:CDS:1</fullName>
    </submittedName>
</protein>
<accession>A0ACA9Q0C4</accession>
<dbReference type="Proteomes" id="UP000789366">
    <property type="component" value="Unassembled WGS sequence"/>
</dbReference>
<feature type="non-terminal residue" evidence="1">
    <location>
        <position position="1"/>
    </location>
</feature>
<reference evidence="1" key="1">
    <citation type="submission" date="2021-06" db="EMBL/GenBank/DDBJ databases">
        <authorList>
            <person name="Kallberg Y."/>
            <person name="Tangrot J."/>
            <person name="Rosling A."/>
        </authorList>
    </citation>
    <scope>NUCLEOTIDE SEQUENCE</scope>
    <source>
        <strain evidence="1">28 12/20/2015</strain>
    </source>
</reference>
<organism evidence="1 2">
    <name type="scientific">Cetraspora pellucida</name>
    <dbReference type="NCBI Taxonomy" id="1433469"/>
    <lineage>
        <taxon>Eukaryota</taxon>
        <taxon>Fungi</taxon>
        <taxon>Fungi incertae sedis</taxon>
        <taxon>Mucoromycota</taxon>
        <taxon>Glomeromycotina</taxon>
        <taxon>Glomeromycetes</taxon>
        <taxon>Diversisporales</taxon>
        <taxon>Gigasporaceae</taxon>
        <taxon>Cetraspora</taxon>
    </lineage>
</organism>
<evidence type="ECO:0000313" key="2">
    <source>
        <dbReference type="Proteomes" id="UP000789366"/>
    </source>
</evidence>
<comment type="caution">
    <text evidence="1">The sequence shown here is derived from an EMBL/GenBank/DDBJ whole genome shotgun (WGS) entry which is preliminary data.</text>
</comment>
<proteinExistence type="predicted"/>
<dbReference type="EMBL" id="CAJVPW010033553">
    <property type="protein sequence ID" value="CAG8731369.1"/>
    <property type="molecule type" value="Genomic_DNA"/>
</dbReference>
<gene>
    <name evidence="1" type="ORF">SPELUC_LOCUS13135</name>
</gene>